<dbReference type="Proteomes" id="UP000783686">
    <property type="component" value="Unassembled WGS sequence"/>
</dbReference>
<evidence type="ECO:0000313" key="2">
    <source>
        <dbReference type="Proteomes" id="UP000614601"/>
    </source>
</evidence>
<name>A0A811KFH5_9BILA</name>
<comment type="caution">
    <text evidence="1">The sequence shown here is derived from an EMBL/GenBank/DDBJ whole genome shotgun (WGS) entry which is preliminary data.</text>
</comment>
<dbReference type="AlphaFoldDB" id="A0A811KFH5"/>
<reference evidence="1" key="1">
    <citation type="submission" date="2020-09" db="EMBL/GenBank/DDBJ databases">
        <authorList>
            <person name="Kikuchi T."/>
        </authorList>
    </citation>
    <scope>NUCLEOTIDE SEQUENCE</scope>
    <source>
        <strain evidence="1">SH1</strain>
    </source>
</reference>
<evidence type="ECO:0000313" key="1">
    <source>
        <dbReference type="EMBL" id="CAD5214105.1"/>
    </source>
</evidence>
<organism evidence="1 2">
    <name type="scientific">Bursaphelenchus okinawaensis</name>
    <dbReference type="NCBI Taxonomy" id="465554"/>
    <lineage>
        <taxon>Eukaryota</taxon>
        <taxon>Metazoa</taxon>
        <taxon>Ecdysozoa</taxon>
        <taxon>Nematoda</taxon>
        <taxon>Chromadorea</taxon>
        <taxon>Rhabditida</taxon>
        <taxon>Tylenchina</taxon>
        <taxon>Tylenchomorpha</taxon>
        <taxon>Aphelenchoidea</taxon>
        <taxon>Aphelenchoididae</taxon>
        <taxon>Bursaphelenchus</taxon>
    </lineage>
</organism>
<sequence>MKPKLNSKFFNVLAYFSNGFQKTSSLKYVFVCKRGALYTLQHCHKVTFRCANQVFKIDMGNRCYFGERWPTLRVEYLLQFMFSVCKEVKLKVNLGPGYIIEAVKPLLIALIRNNVPVTFGFHCNEVKDILTNIISKFPEYTRYGIMCEMWTINSFIKQTDQKRLAKFPLQEVRVNLRHKNEKCGYLNGILQIPSKAIKLNVPVVQLADHVPFVSMPDVTTFEFKVAIEDRLMESVLDVYQSLLVSAPNLEKVIIEFLGKYVGDIETMSSAIASDLQILRRISQFFGQSYHITLKLDIRFYSGYSEYWSEYFYGAGKSVYQLKCATLLDEKQLVEFDNNITVVFLGDL</sequence>
<dbReference type="EMBL" id="CAJFCW020000003">
    <property type="protein sequence ID" value="CAG9102094.1"/>
    <property type="molecule type" value="Genomic_DNA"/>
</dbReference>
<protein>
    <submittedName>
        <fullName evidence="1">Uncharacterized protein</fullName>
    </submittedName>
</protein>
<dbReference type="EMBL" id="CAJFDH010000003">
    <property type="protein sequence ID" value="CAD5214105.1"/>
    <property type="molecule type" value="Genomic_DNA"/>
</dbReference>
<accession>A0A811KFH5</accession>
<proteinExistence type="predicted"/>
<gene>
    <name evidence="1" type="ORF">BOKJ2_LOCUS5426</name>
</gene>
<keyword evidence="2" id="KW-1185">Reference proteome</keyword>
<dbReference type="Proteomes" id="UP000614601">
    <property type="component" value="Unassembled WGS sequence"/>
</dbReference>